<sequence length="114" mass="13146">MFNRLPLKGIPRSNRGEKEERKKIELEMKNLEEGDKKMGLNFSDSDDDQTPLSLLVKKKKQKKGKEREVGDSSEVREVIPKELQTVTGKDLDHDFKEVEVEEKEMDTNIANAET</sequence>
<dbReference type="Proteomes" id="UP001056120">
    <property type="component" value="Linkage Group LG18"/>
</dbReference>
<evidence type="ECO:0000313" key="2">
    <source>
        <dbReference type="Proteomes" id="UP001056120"/>
    </source>
</evidence>
<dbReference type="EMBL" id="CM042035">
    <property type="protein sequence ID" value="KAI3754695.1"/>
    <property type="molecule type" value="Genomic_DNA"/>
</dbReference>
<gene>
    <name evidence="1" type="ORF">L1987_54483</name>
</gene>
<protein>
    <submittedName>
        <fullName evidence="1">Uncharacterized protein</fullName>
    </submittedName>
</protein>
<reference evidence="1 2" key="2">
    <citation type="journal article" date="2022" name="Mol. Ecol. Resour.">
        <title>The genomes of chicory, endive, great burdock and yacon provide insights into Asteraceae paleo-polyploidization history and plant inulin production.</title>
        <authorList>
            <person name="Fan W."/>
            <person name="Wang S."/>
            <person name="Wang H."/>
            <person name="Wang A."/>
            <person name="Jiang F."/>
            <person name="Liu H."/>
            <person name="Zhao H."/>
            <person name="Xu D."/>
            <person name="Zhang Y."/>
        </authorList>
    </citation>
    <scope>NUCLEOTIDE SEQUENCE [LARGE SCALE GENOMIC DNA]</scope>
    <source>
        <strain evidence="2">cv. Yunnan</strain>
        <tissue evidence="1">Leaves</tissue>
    </source>
</reference>
<organism evidence="1 2">
    <name type="scientific">Smallanthus sonchifolius</name>
    <dbReference type="NCBI Taxonomy" id="185202"/>
    <lineage>
        <taxon>Eukaryota</taxon>
        <taxon>Viridiplantae</taxon>
        <taxon>Streptophyta</taxon>
        <taxon>Embryophyta</taxon>
        <taxon>Tracheophyta</taxon>
        <taxon>Spermatophyta</taxon>
        <taxon>Magnoliopsida</taxon>
        <taxon>eudicotyledons</taxon>
        <taxon>Gunneridae</taxon>
        <taxon>Pentapetalae</taxon>
        <taxon>asterids</taxon>
        <taxon>campanulids</taxon>
        <taxon>Asterales</taxon>
        <taxon>Asteraceae</taxon>
        <taxon>Asteroideae</taxon>
        <taxon>Heliantheae alliance</taxon>
        <taxon>Millerieae</taxon>
        <taxon>Smallanthus</taxon>
    </lineage>
</organism>
<keyword evidence="2" id="KW-1185">Reference proteome</keyword>
<evidence type="ECO:0000313" key="1">
    <source>
        <dbReference type="EMBL" id="KAI3754695.1"/>
    </source>
</evidence>
<proteinExistence type="predicted"/>
<reference evidence="2" key="1">
    <citation type="journal article" date="2022" name="Mol. Ecol. Resour.">
        <title>The genomes of chicory, endive, great burdock and yacon provide insights into Asteraceae palaeo-polyploidization history and plant inulin production.</title>
        <authorList>
            <person name="Fan W."/>
            <person name="Wang S."/>
            <person name="Wang H."/>
            <person name="Wang A."/>
            <person name="Jiang F."/>
            <person name="Liu H."/>
            <person name="Zhao H."/>
            <person name="Xu D."/>
            <person name="Zhang Y."/>
        </authorList>
    </citation>
    <scope>NUCLEOTIDE SEQUENCE [LARGE SCALE GENOMIC DNA]</scope>
    <source>
        <strain evidence="2">cv. Yunnan</strain>
    </source>
</reference>
<name>A0ACB9E755_9ASTR</name>
<accession>A0ACB9E755</accession>
<comment type="caution">
    <text evidence="1">The sequence shown here is derived from an EMBL/GenBank/DDBJ whole genome shotgun (WGS) entry which is preliminary data.</text>
</comment>